<feature type="region of interest" description="Disordered" evidence="1">
    <location>
        <begin position="741"/>
        <end position="785"/>
    </location>
</feature>
<organism evidence="3 4">
    <name type="scientific">Lodderomyces elongisporus (strain ATCC 11503 / CBS 2605 / JCM 1781 / NBRC 1676 / NRRL YB-4239)</name>
    <name type="common">Yeast</name>
    <name type="synonym">Saccharomyces elongisporus</name>
    <dbReference type="NCBI Taxonomy" id="379508"/>
    <lineage>
        <taxon>Eukaryota</taxon>
        <taxon>Fungi</taxon>
        <taxon>Dikarya</taxon>
        <taxon>Ascomycota</taxon>
        <taxon>Saccharomycotina</taxon>
        <taxon>Pichiomycetes</taxon>
        <taxon>Debaryomycetaceae</taxon>
        <taxon>Candida/Lodderomyces clade</taxon>
        <taxon>Lodderomyces</taxon>
    </lineage>
</organism>
<dbReference type="OrthoDB" id="4090074at2759"/>
<feature type="compositionally biased region" description="Basic and acidic residues" evidence="1">
    <location>
        <begin position="27"/>
        <end position="40"/>
    </location>
</feature>
<keyword evidence="4" id="KW-1185">Reference proteome</keyword>
<dbReference type="InterPro" id="IPR048535">
    <property type="entry name" value="RRN6_beta-prop"/>
</dbReference>
<proteinExistence type="predicted"/>
<dbReference type="HOGENOM" id="CLU_358617_0_0_1"/>
<name>A5E4I0_LODEL</name>
<evidence type="ECO:0000313" key="4">
    <source>
        <dbReference type="Proteomes" id="UP000001996"/>
    </source>
</evidence>
<dbReference type="EMBL" id="CH981529">
    <property type="protein sequence ID" value="EDK46338.1"/>
    <property type="molecule type" value="Genomic_DNA"/>
</dbReference>
<dbReference type="AlphaFoldDB" id="A5E4I0"/>
<feature type="region of interest" description="Disordered" evidence="1">
    <location>
        <begin position="25"/>
        <end position="48"/>
    </location>
</feature>
<dbReference type="InParanoid" id="A5E4I0"/>
<feature type="compositionally biased region" description="Low complexity" evidence="1">
    <location>
        <begin position="759"/>
        <end position="773"/>
    </location>
</feature>
<evidence type="ECO:0000259" key="2">
    <source>
        <dbReference type="Pfam" id="PF10214"/>
    </source>
</evidence>
<evidence type="ECO:0000313" key="3">
    <source>
        <dbReference type="EMBL" id="EDK46338.1"/>
    </source>
</evidence>
<gene>
    <name evidence="3" type="ORF">LELG_04519</name>
</gene>
<dbReference type="KEGG" id="lel:PVL30_004238"/>
<evidence type="ECO:0000256" key="1">
    <source>
        <dbReference type="SAM" id="MobiDB-lite"/>
    </source>
</evidence>
<dbReference type="eggNOG" id="ENOG502QRAW">
    <property type="taxonomic scope" value="Eukaryota"/>
</dbReference>
<feature type="compositionally biased region" description="Basic residues" evidence="1">
    <location>
        <begin position="774"/>
        <end position="785"/>
    </location>
</feature>
<reference evidence="3 4" key="1">
    <citation type="journal article" date="2009" name="Nature">
        <title>Evolution of pathogenicity and sexual reproduction in eight Candida genomes.</title>
        <authorList>
            <person name="Butler G."/>
            <person name="Rasmussen M.D."/>
            <person name="Lin M.F."/>
            <person name="Santos M.A."/>
            <person name="Sakthikumar S."/>
            <person name="Munro C.A."/>
            <person name="Rheinbay E."/>
            <person name="Grabherr M."/>
            <person name="Forche A."/>
            <person name="Reedy J.L."/>
            <person name="Agrafioti I."/>
            <person name="Arnaud M.B."/>
            <person name="Bates S."/>
            <person name="Brown A.J."/>
            <person name="Brunke S."/>
            <person name="Costanzo M.C."/>
            <person name="Fitzpatrick D.A."/>
            <person name="de Groot P.W."/>
            <person name="Harris D."/>
            <person name="Hoyer L.L."/>
            <person name="Hube B."/>
            <person name="Klis F.M."/>
            <person name="Kodira C."/>
            <person name="Lennard N."/>
            <person name="Logue M.E."/>
            <person name="Martin R."/>
            <person name="Neiman A.M."/>
            <person name="Nikolaou E."/>
            <person name="Quail M.A."/>
            <person name="Quinn J."/>
            <person name="Santos M.C."/>
            <person name="Schmitzberger F.F."/>
            <person name="Sherlock G."/>
            <person name="Shah P."/>
            <person name="Silverstein K.A."/>
            <person name="Skrzypek M.S."/>
            <person name="Soll D."/>
            <person name="Staggs R."/>
            <person name="Stansfield I."/>
            <person name="Stumpf M.P."/>
            <person name="Sudbery P.E."/>
            <person name="Srikantha T."/>
            <person name="Zeng Q."/>
            <person name="Berman J."/>
            <person name="Berriman M."/>
            <person name="Heitman J."/>
            <person name="Gow N.A."/>
            <person name="Lorenz M.C."/>
            <person name="Birren B.W."/>
            <person name="Kellis M."/>
            <person name="Cuomo C.A."/>
        </authorList>
    </citation>
    <scope>NUCLEOTIDE SEQUENCE [LARGE SCALE GENOMIC DNA]</scope>
    <source>
        <strain evidence="4">ATCC 11503 / BCRC 21390 / CBS 2605 / JCM 1781 / NBRC 1676 / NRRL YB-4239</strain>
    </source>
</reference>
<dbReference type="STRING" id="379508.A5E4I0"/>
<dbReference type="Proteomes" id="UP000001996">
    <property type="component" value="Unassembled WGS sequence"/>
</dbReference>
<sequence>MWPQKDGVGTRISYGVNGNALIQAKSTKNEGDDRGKKEEIDYSGDTRNAFSSPIFPRQQYGARAFSMQAGSLETTIDTTKLSTYDALPNNSSLSMKLQTGLVPRNMLSSLSVESRAFDTKKTYIPNTGETLNILQFYLRNSSQSIKASVYATGETSSTMRISTIKEDNTHSFSLDMDFRENIEQIEVSQCKPKGKENLVLVKTTNRVYLCLCKVREGNSHHRHKHLKLKVNILQDMKLQSPQSHLTFCKRNCRKFASIDHKGLFTVYQVSDDLSDFQKTFEVLLDLANIETNGTMSSWINLCWPKDKKRVLISTRTNVYEFDWKSSHSFRTLITSNTWSRIHGICSTTKFVFILTSKELIWVSYRKRFQRLLSWKHYLMESDPTKRMTLLENGDNFHIFLTSQISPIIIVYTFGLIAGRPCSLVDPYLIDIGARLTRQLKCIWNNEKKTEILLLHTLVDNTMSTCLLTSEDFDNSTMQTVPNSTSSPNSPMSFILKDNSRIDIGLFKKTFTNIKTLSIKQNSAEASASTTQSIETKMIFEIQQLPSTSSHGTYSSIFYQLKSVPFHINYLPSFDKLIESLNNGSQDGLVDGQRSFRFKNFIYTALETRGAKSRAGPQETKSFLDLFHSMTSTNSDTDHQAQKAETAICLGTSLIKYRDAEQPKLEIEFQETKNNSNQQVQLILDAWDEPVDQVQESPVKRRKMLSTGVTDSVPVLRASQTVTQHNLYSSQSFQDTYFTQSQPLSLQEKHENSQSKFGLSQRSSQRPSQASSQRSIKKKKKKKGGF</sequence>
<dbReference type="GeneID" id="5231701"/>
<dbReference type="VEuPathDB" id="FungiDB:LELG_04519"/>
<protein>
    <recommendedName>
        <fullName evidence="2">RRN6 beta-propeller domain-containing protein</fullName>
    </recommendedName>
</protein>
<feature type="domain" description="RRN6 beta-propeller" evidence="2">
    <location>
        <begin position="127"/>
        <end position="431"/>
    </location>
</feature>
<accession>A5E4I0</accession>
<dbReference type="Pfam" id="PF10214">
    <property type="entry name" value="Rrn6_beta-prop"/>
    <property type="match status" value="1"/>
</dbReference>